<evidence type="ECO:0000256" key="2">
    <source>
        <dbReference type="ARBA" id="ARBA00022723"/>
    </source>
</evidence>
<dbReference type="InterPro" id="IPR005123">
    <property type="entry name" value="Oxoglu/Fe-dep_dioxygenase_dom"/>
</dbReference>
<dbReference type="InterPro" id="IPR044861">
    <property type="entry name" value="IPNS-like_FE2OG_OXY"/>
</dbReference>
<sequence>MEKLQACIAARSEVRLLGLQAKLPQRGKLTSKQLPVRMMGQEYTSSTASYNQDIARFKGPVKESDLDAVRTALAIPAPSEPLKEGWEIPIVDLSQLRSSQFHLVRDQISRACQEWGFFYAINHDIPCEVFDDMWEAYNLIFKLPVQERGSFDCGPFIPPDILQKLNEKKEALKKYADSRDTIRLRDLNPDDNEGTVASTPQFFRRPACTFYKALRDVGFELLSAMSQSLGVEVDHIRRATGNNEAINSSLHFYSPNHDGSKTMGLNPHKDILTLTVLVQDETGGLQVLKEDKWIDVKPLPGSLVVNVGEAIQAITNGKFKSVLHRVVNHPEKTRSSISCFLIPTPDSVIEPIPHLVSEESPRLYPNGTWASFVHNHYALALKF</sequence>
<keyword evidence="7" id="KW-1185">Reference proteome</keyword>
<dbReference type="GO" id="GO:0016491">
    <property type="term" value="F:oxidoreductase activity"/>
    <property type="evidence" value="ECO:0007669"/>
    <property type="project" value="UniProtKB-KW"/>
</dbReference>
<dbReference type="Pfam" id="PF14226">
    <property type="entry name" value="DIOX_N"/>
    <property type="match status" value="1"/>
</dbReference>
<dbReference type="EMBL" id="JABFUD020000001">
    <property type="protein sequence ID" value="KAI5084488.1"/>
    <property type="molecule type" value="Genomic_DNA"/>
</dbReference>
<evidence type="ECO:0000256" key="1">
    <source>
        <dbReference type="ARBA" id="ARBA00008056"/>
    </source>
</evidence>
<dbReference type="InterPro" id="IPR026992">
    <property type="entry name" value="DIOX_N"/>
</dbReference>
<dbReference type="AlphaFoldDB" id="A0A9D4ZQX2"/>
<dbReference type="Pfam" id="PF03171">
    <property type="entry name" value="2OG-FeII_Oxy"/>
    <property type="match status" value="1"/>
</dbReference>
<dbReference type="GO" id="GO:0046872">
    <property type="term" value="F:metal ion binding"/>
    <property type="evidence" value="ECO:0007669"/>
    <property type="project" value="UniProtKB-KW"/>
</dbReference>
<protein>
    <recommendedName>
        <fullName evidence="5">Fe2OG dioxygenase domain-containing protein</fullName>
    </recommendedName>
</protein>
<dbReference type="PRINTS" id="PR00682">
    <property type="entry name" value="IPNSYNTHASE"/>
</dbReference>
<evidence type="ECO:0000313" key="7">
    <source>
        <dbReference type="Proteomes" id="UP000886520"/>
    </source>
</evidence>
<dbReference type="Gene3D" id="2.60.120.330">
    <property type="entry name" value="B-lactam Antibiotic, Isopenicillin N Synthase, Chain"/>
    <property type="match status" value="1"/>
</dbReference>
<comment type="caution">
    <text evidence="6">The sequence shown here is derived from an EMBL/GenBank/DDBJ whole genome shotgun (WGS) entry which is preliminary data.</text>
</comment>
<proteinExistence type="inferred from homology"/>
<evidence type="ECO:0000256" key="3">
    <source>
        <dbReference type="ARBA" id="ARBA00023004"/>
    </source>
</evidence>
<dbReference type="PROSITE" id="PS51471">
    <property type="entry name" value="FE2OG_OXY"/>
    <property type="match status" value="1"/>
</dbReference>
<dbReference type="Proteomes" id="UP000886520">
    <property type="component" value="Chromosome 1"/>
</dbReference>
<reference evidence="6" key="1">
    <citation type="submission" date="2021-01" db="EMBL/GenBank/DDBJ databases">
        <title>Adiantum capillus-veneris genome.</title>
        <authorList>
            <person name="Fang Y."/>
            <person name="Liao Q."/>
        </authorList>
    </citation>
    <scope>NUCLEOTIDE SEQUENCE</scope>
    <source>
        <strain evidence="6">H3</strain>
        <tissue evidence="6">Leaf</tissue>
    </source>
</reference>
<comment type="similarity">
    <text evidence="1 4">Belongs to the iron/ascorbate-dependent oxidoreductase family.</text>
</comment>
<evidence type="ECO:0000259" key="5">
    <source>
        <dbReference type="PROSITE" id="PS51471"/>
    </source>
</evidence>
<keyword evidence="4" id="KW-0560">Oxidoreductase</keyword>
<gene>
    <name evidence="6" type="ORF">GOP47_0000657</name>
</gene>
<dbReference type="PANTHER" id="PTHR47991">
    <property type="entry name" value="OXOGLUTARATE/IRON-DEPENDENT DIOXYGENASE"/>
    <property type="match status" value="1"/>
</dbReference>
<accession>A0A9D4ZQX2</accession>
<keyword evidence="2 4" id="KW-0479">Metal-binding</keyword>
<organism evidence="6 7">
    <name type="scientific">Adiantum capillus-veneris</name>
    <name type="common">Maidenhair fern</name>
    <dbReference type="NCBI Taxonomy" id="13818"/>
    <lineage>
        <taxon>Eukaryota</taxon>
        <taxon>Viridiplantae</taxon>
        <taxon>Streptophyta</taxon>
        <taxon>Embryophyta</taxon>
        <taxon>Tracheophyta</taxon>
        <taxon>Polypodiopsida</taxon>
        <taxon>Polypodiidae</taxon>
        <taxon>Polypodiales</taxon>
        <taxon>Pteridineae</taxon>
        <taxon>Pteridaceae</taxon>
        <taxon>Vittarioideae</taxon>
        <taxon>Adiantum</taxon>
    </lineage>
</organism>
<name>A0A9D4ZQX2_ADICA</name>
<feature type="domain" description="Fe2OG dioxygenase" evidence="5">
    <location>
        <begin position="241"/>
        <end position="343"/>
    </location>
</feature>
<evidence type="ECO:0000313" key="6">
    <source>
        <dbReference type="EMBL" id="KAI5084488.1"/>
    </source>
</evidence>
<keyword evidence="3 4" id="KW-0408">Iron</keyword>
<dbReference type="InterPro" id="IPR027443">
    <property type="entry name" value="IPNS-like_sf"/>
</dbReference>
<dbReference type="InterPro" id="IPR050295">
    <property type="entry name" value="Plant_2OG-oxidoreductases"/>
</dbReference>
<evidence type="ECO:0000256" key="4">
    <source>
        <dbReference type="RuleBase" id="RU003682"/>
    </source>
</evidence>
<dbReference type="OrthoDB" id="288590at2759"/>
<dbReference type="SUPFAM" id="SSF51197">
    <property type="entry name" value="Clavaminate synthase-like"/>
    <property type="match status" value="1"/>
</dbReference>